<dbReference type="Proteomes" id="UP000298179">
    <property type="component" value="Unassembled WGS sequence"/>
</dbReference>
<reference evidence="2 3" key="1">
    <citation type="submission" date="2019-03" db="EMBL/GenBank/DDBJ databases">
        <title>Jiella endophytica sp. nov., a novel endophytic bacterium isolated from root of Ficus microcarpa Linn. f.</title>
        <authorList>
            <person name="Tuo L."/>
        </authorList>
    </citation>
    <scope>NUCLEOTIDE SEQUENCE [LARGE SCALE GENOMIC DNA]</scope>
    <source>
        <strain evidence="2 3">CBS5Q-3</strain>
    </source>
</reference>
<dbReference type="AlphaFoldDB" id="A0A4Y8RBA5"/>
<dbReference type="Pfam" id="PF05685">
    <property type="entry name" value="Uma2"/>
    <property type="match status" value="1"/>
</dbReference>
<comment type="caution">
    <text evidence="2">The sequence shown here is derived from an EMBL/GenBank/DDBJ whole genome shotgun (WGS) entry which is preliminary data.</text>
</comment>
<proteinExistence type="predicted"/>
<gene>
    <name evidence="2" type="ORF">E3C22_21735</name>
</gene>
<dbReference type="Gene3D" id="3.90.1570.10">
    <property type="entry name" value="tt1808, chain A"/>
    <property type="match status" value="1"/>
</dbReference>
<keyword evidence="2" id="KW-0255">Endonuclease</keyword>
<dbReference type="InterPro" id="IPR012296">
    <property type="entry name" value="Nuclease_put_TT1808"/>
</dbReference>
<organism evidence="2 3">
    <name type="scientific">Jiella endophytica</name>
    <dbReference type="NCBI Taxonomy" id="2558362"/>
    <lineage>
        <taxon>Bacteria</taxon>
        <taxon>Pseudomonadati</taxon>
        <taxon>Pseudomonadota</taxon>
        <taxon>Alphaproteobacteria</taxon>
        <taxon>Hyphomicrobiales</taxon>
        <taxon>Aurantimonadaceae</taxon>
        <taxon>Jiella</taxon>
    </lineage>
</organism>
<dbReference type="PANTHER" id="PTHR36558">
    <property type="entry name" value="GLR1098 PROTEIN"/>
    <property type="match status" value="1"/>
</dbReference>
<evidence type="ECO:0000313" key="3">
    <source>
        <dbReference type="Proteomes" id="UP000298179"/>
    </source>
</evidence>
<protein>
    <submittedName>
        <fullName evidence="2">Uma2 family endonuclease</fullName>
    </submittedName>
</protein>
<dbReference type="SUPFAM" id="SSF52980">
    <property type="entry name" value="Restriction endonuclease-like"/>
    <property type="match status" value="1"/>
</dbReference>
<feature type="domain" description="Putative restriction endonuclease" evidence="1">
    <location>
        <begin position="27"/>
        <end position="186"/>
    </location>
</feature>
<dbReference type="GO" id="GO:0004519">
    <property type="term" value="F:endonuclease activity"/>
    <property type="evidence" value="ECO:0007669"/>
    <property type="project" value="UniProtKB-KW"/>
</dbReference>
<keyword evidence="3" id="KW-1185">Reference proteome</keyword>
<keyword evidence="2" id="KW-0540">Nuclease</keyword>
<dbReference type="InterPro" id="IPR011335">
    <property type="entry name" value="Restrct_endonuc-II-like"/>
</dbReference>
<dbReference type="EMBL" id="SOZD01000009">
    <property type="protein sequence ID" value="TFF18393.1"/>
    <property type="molecule type" value="Genomic_DNA"/>
</dbReference>
<dbReference type="OrthoDB" id="155284at2"/>
<sequence>MLRSLPVPAPRRSHAMSLLEIRASTPAEFFAWQESQDERYELVNGFPLLQPRAPMGHNLLVVNILGGIGQRLRRSPCRAFTANIGVETLPGQIRRPDAGIDCGIFDPDGYLAAKPIVVFEVLSPSTRDFDRLRKVDEYKQVSTMRHIVVVEPKRPQVLVWSRNMASESAGKWTAEEMIGLERVIRLDAVALELPLAEIYDRLSFDD</sequence>
<dbReference type="CDD" id="cd06260">
    <property type="entry name" value="DUF820-like"/>
    <property type="match status" value="1"/>
</dbReference>
<name>A0A4Y8RBA5_9HYPH</name>
<accession>A0A4Y8RBA5</accession>
<evidence type="ECO:0000313" key="2">
    <source>
        <dbReference type="EMBL" id="TFF18393.1"/>
    </source>
</evidence>
<dbReference type="InterPro" id="IPR008538">
    <property type="entry name" value="Uma2"/>
</dbReference>
<evidence type="ECO:0000259" key="1">
    <source>
        <dbReference type="Pfam" id="PF05685"/>
    </source>
</evidence>
<keyword evidence="2" id="KW-0378">Hydrolase</keyword>
<dbReference type="PANTHER" id="PTHR36558:SF1">
    <property type="entry name" value="RESTRICTION ENDONUCLEASE DOMAIN-CONTAINING PROTEIN-RELATED"/>
    <property type="match status" value="1"/>
</dbReference>